<evidence type="ECO:0000256" key="7">
    <source>
        <dbReference type="SAM" id="Coils"/>
    </source>
</evidence>
<proteinExistence type="inferred from homology"/>
<evidence type="ECO:0000313" key="9">
    <source>
        <dbReference type="EMBL" id="GAK54993.1"/>
    </source>
</evidence>
<dbReference type="EC" id="2.7.7.9" evidence="2 6"/>
<reference evidence="9" key="1">
    <citation type="journal article" date="2015" name="PeerJ">
        <title>First genomic representation of candidate bacterial phylum KSB3 points to enhanced environmental sensing as a trigger of wastewater bulking.</title>
        <authorList>
            <person name="Sekiguchi Y."/>
            <person name="Ohashi A."/>
            <person name="Parks D.H."/>
            <person name="Yamauchi T."/>
            <person name="Tyson G.W."/>
            <person name="Hugenholtz P."/>
        </authorList>
    </citation>
    <scope>NUCLEOTIDE SEQUENCE [LARGE SCALE GENOMIC DNA]</scope>
</reference>
<evidence type="ECO:0000313" key="10">
    <source>
        <dbReference type="Proteomes" id="UP000030661"/>
    </source>
</evidence>
<dbReference type="eggNOG" id="COG1210">
    <property type="taxonomic scope" value="Bacteria"/>
</dbReference>
<dbReference type="Gene3D" id="3.90.550.10">
    <property type="entry name" value="Spore Coat Polysaccharide Biosynthesis Protein SpsA, Chain A"/>
    <property type="match status" value="1"/>
</dbReference>
<evidence type="ECO:0000256" key="3">
    <source>
        <dbReference type="ARBA" id="ARBA00022679"/>
    </source>
</evidence>
<dbReference type="STRING" id="1499967.U27_01824"/>
<evidence type="ECO:0000256" key="5">
    <source>
        <dbReference type="ARBA" id="ARBA00048128"/>
    </source>
</evidence>
<dbReference type="InterPro" id="IPR029044">
    <property type="entry name" value="Nucleotide-diphossugar_trans"/>
</dbReference>
<comment type="similarity">
    <text evidence="1 6">Belongs to the UDPGP type 2 family.</text>
</comment>
<dbReference type="GO" id="GO:0003983">
    <property type="term" value="F:UTP:glucose-1-phosphate uridylyltransferase activity"/>
    <property type="evidence" value="ECO:0007669"/>
    <property type="project" value="UniProtKB-EC"/>
</dbReference>
<dbReference type="SUPFAM" id="SSF53448">
    <property type="entry name" value="Nucleotide-diphospho-sugar transferases"/>
    <property type="match status" value="1"/>
</dbReference>
<name>A0A0S6W9Q4_VECG1</name>
<evidence type="ECO:0000256" key="2">
    <source>
        <dbReference type="ARBA" id="ARBA00012415"/>
    </source>
</evidence>
<feature type="domain" description="Nucleotidyl transferase" evidence="8">
    <location>
        <begin position="4"/>
        <end position="260"/>
    </location>
</feature>
<organism evidence="9">
    <name type="scientific">Vecturithrix granuli</name>
    <dbReference type="NCBI Taxonomy" id="1499967"/>
    <lineage>
        <taxon>Bacteria</taxon>
        <taxon>Candidatus Moduliflexota</taxon>
        <taxon>Candidatus Vecturitrichia</taxon>
        <taxon>Candidatus Vecturitrichales</taxon>
        <taxon>Candidatus Vecturitrichaceae</taxon>
        <taxon>Candidatus Vecturithrix</taxon>
    </lineage>
</organism>
<feature type="coiled-coil region" evidence="7">
    <location>
        <begin position="62"/>
        <end position="91"/>
    </location>
</feature>
<protein>
    <recommendedName>
        <fullName evidence="2 6">UTP--glucose-1-phosphate uridylyltransferase</fullName>
        <ecNumber evidence="2 6">2.7.7.9</ecNumber>
    </recommendedName>
    <alternativeName>
        <fullName evidence="6">UDP-glucose pyrophosphorylase</fullName>
    </alternativeName>
</protein>
<sequence>MIKKAVIPAAGFGSRFLPATKVQPKEMLPIIDTPTIQYVIEETVKSGISQILVITGKGKQAIENHFDRSFELEAELEKKNKQRQLKEVQDISSMAEIFYIRQKELNGLGDAIRYARNFVENEPFVVLLGDTIIKSKTPCVRQLIDVYNLHHTTMIGVEEVPEEKVGRYGIVQGERITESLYRISNLIEKPEPHKAPSRLAIGGRYILTPAIFEYLERTKADKGGEIQLTNALRDMCKDEEILAFKFEGKRYDIGNKLDYLITEIEFAVDRQDLGYEFRKFLRDFVKTLDTNADRSELVE</sequence>
<dbReference type="AlphaFoldDB" id="A0A0S6W9Q4"/>
<dbReference type="Proteomes" id="UP000030661">
    <property type="component" value="Unassembled WGS sequence"/>
</dbReference>
<keyword evidence="10" id="KW-1185">Reference proteome</keyword>
<dbReference type="PANTHER" id="PTHR43197">
    <property type="entry name" value="UTP--GLUCOSE-1-PHOSPHATE URIDYLYLTRANSFERASE"/>
    <property type="match status" value="1"/>
</dbReference>
<dbReference type="HOGENOM" id="CLU_029499_1_2_0"/>
<keyword evidence="3 6" id="KW-0808">Transferase</keyword>
<dbReference type="CDD" id="cd02541">
    <property type="entry name" value="UGPase_prokaryotic"/>
    <property type="match status" value="1"/>
</dbReference>
<evidence type="ECO:0000256" key="4">
    <source>
        <dbReference type="ARBA" id="ARBA00022695"/>
    </source>
</evidence>
<dbReference type="NCBIfam" id="TIGR01099">
    <property type="entry name" value="galU"/>
    <property type="match status" value="1"/>
</dbReference>
<dbReference type="InterPro" id="IPR005835">
    <property type="entry name" value="NTP_transferase_dom"/>
</dbReference>
<comment type="catalytic activity">
    <reaction evidence="5 6">
        <text>alpha-D-glucose 1-phosphate + UTP + H(+) = UDP-alpha-D-glucose + diphosphate</text>
        <dbReference type="Rhea" id="RHEA:19889"/>
        <dbReference type="ChEBI" id="CHEBI:15378"/>
        <dbReference type="ChEBI" id="CHEBI:33019"/>
        <dbReference type="ChEBI" id="CHEBI:46398"/>
        <dbReference type="ChEBI" id="CHEBI:58601"/>
        <dbReference type="ChEBI" id="CHEBI:58885"/>
        <dbReference type="EC" id="2.7.7.9"/>
    </reaction>
</comment>
<evidence type="ECO:0000256" key="1">
    <source>
        <dbReference type="ARBA" id="ARBA00006890"/>
    </source>
</evidence>
<gene>
    <name evidence="9" type="ORF">U27_01824</name>
</gene>
<keyword evidence="7" id="KW-0175">Coiled coil</keyword>
<dbReference type="GO" id="GO:0006011">
    <property type="term" value="P:UDP-alpha-D-glucose metabolic process"/>
    <property type="evidence" value="ECO:0007669"/>
    <property type="project" value="InterPro"/>
</dbReference>
<evidence type="ECO:0000259" key="8">
    <source>
        <dbReference type="Pfam" id="PF00483"/>
    </source>
</evidence>
<evidence type="ECO:0000256" key="6">
    <source>
        <dbReference type="RuleBase" id="RU361259"/>
    </source>
</evidence>
<dbReference type="EMBL" id="DF820463">
    <property type="protein sequence ID" value="GAK54993.1"/>
    <property type="molecule type" value="Genomic_DNA"/>
</dbReference>
<dbReference type="PANTHER" id="PTHR43197:SF1">
    <property type="entry name" value="UTP--GLUCOSE-1-PHOSPHATE URIDYLYLTRANSFERASE"/>
    <property type="match status" value="1"/>
</dbReference>
<accession>A0A0S6W9Q4</accession>
<dbReference type="InterPro" id="IPR005771">
    <property type="entry name" value="GalU_uridylyltTrfase_bac/arc"/>
</dbReference>
<dbReference type="Pfam" id="PF00483">
    <property type="entry name" value="NTP_transferase"/>
    <property type="match status" value="1"/>
</dbReference>
<keyword evidence="4 6" id="KW-0548">Nucleotidyltransferase</keyword>